<keyword evidence="1" id="KW-1133">Transmembrane helix</keyword>
<evidence type="ECO:0008006" key="3">
    <source>
        <dbReference type="Google" id="ProtNLM"/>
    </source>
</evidence>
<dbReference type="PROSITE" id="PS50007">
    <property type="entry name" value="PIPLC_X_DOMAIN"/>
    <property type="match status" value="1"/>
</dbReference>
<protein>
    <recommendedName>
        <fullName evidence="3">Phosphatidylinositol-specific phospholipase C X domain-containing protein</fullName>
    </recommendedName>
</protein>
<reference evidence="2" key="1">
    <citation type="journal article" date="2015" name="Nature">
        <title>Complex archaea that bridge the gap between prokaryotes and eukaryotes.</title>
        <authorList>
            <person name="Spang A."/>
            <person name="Saw J.H."/>
            <person name="Jorgensen S.L."/>
            <person name="Zaremba-Niedzwiedzka K."/>
            <person name="Martijn J."/>
            <person name="Lind A.E."/>
            <person name="van Eijk R."/>
            <person name="Schleper C."/>
            <person name="Guy L."/>
            <person name="Ettema T.J."/>
        </authorList>
    </citation>
    <scope>NUCLEOTIDE SEQUENCE</scope>
</reference>
<dbReference type="SUPFAM" id="SSF51695">
    <property type="entry name" value="PLC-like phosphodiesterases"/>
    <property type="match status" value="1"/>
</dbReference>
<accession>A0A0F9PLL9</accession>
<organism evidence="2">
    <name type="scientific">marine sediment metagenome</name>
    <dbReference type="NCBI Taxonomy" id="412755"/>
    <lineage>
        <taxon>unclassified sequences</taxon>
        <taxon>metagenomes</taxon>
        <taxon>ecological metagenomes</taxon>
    </lineage>
</organism>
<evidence type="ECO:0000313" key="2">
    <source>
        <dbReference type="EMBL" id="KKN31069.1"/>
    </source>
</evidence>
<sequence length="396" mass="45216">MTVTQLLHIVYFVCRGNFRSCLFQNIMDKAFFFLFFVLISIYPINPSVSPEDFAKSIRLNDIQVIGSHNSYKIAIERPLLDYLFKRDSATGRSLQYEHPPLTEQLDLGLRSLELDVYYDPKGGHYSNPAGLDIVRKSGNTPLPFDLNERLNVPGLKVFHVQEVDFRSNQLLFKDALSELKAWSDKNANHTPIIVTINAKDGEIPNTRKPLVFDTDALKSIDSEIRSIFPEGKLVTPDLVRGNRNTLEDAVLNDGWPELSNIEGKFLFVLDEVGEKLERYLQVFPKLKGAAMFVNQTEGNPEAAFRICNDPIADFNKIKELVTLGYMVRTRSDADTQEARTIDYSKFEKAKASGAQVITTDYYLPSKLFESDYKVSLRMVRMNVSRNNVKFWLVVNY</sequence>
<dbReference type="EMBL" id="LAZR01002359">
    <property type="protein sequence ID" value="KKN31069.1"/>
    <property type="molecule type" value="Genomic_DNA"/>
</dbReference>
<dbReference type="InterPro" id="IPR017946">
    <property type="entry name" value="PLC-like_Pdiesterase_TIM-brl"/>
</dbReference>
<feature type="transmembrane region" description="Helical" evidence="1">
    <location>
        <begin position="26"/>
        <end position="44"/>
    </location>
</feature>
<dbReference type="Gene3D" id="3.20.20.190">
    <property type="entry name" value="Phosphatidylinositol (PI) phosphodiesterase"/>
    <property type="match status" value="1"/>
</dbReference>
<keyword evidence="1" id="KW-0812">Transmembrane</keyword>
<dbReference type="AlphaFoldDB" id="A0A0F9PLL9"/>
<gene>
    <name evidence="2" type="ORF">LCGC14_0827680</name>
</gene>
<dbReference type="GO" id="GO:0008081">
    <property type="term" value="F:phosphoric diester hydrolase activity"/>
    <property type="evidence" value="ECO:0007669"/>
    <property type="project" value="InterPro"/>
</dbReference>
<comment type="caution">
    <text evidence="2">The sequence shown here is derived from an EMBL/GenBank/DDBJ whole genome shotgun (WGS) entry which is preliminary data.</text>
</comment>
<evidence type="ECO:0000256" key="1">
    <source>
        <dbReference type="SAM" id="Phobius"/>
    </source>
</evidence>
<name>A0A0F9PLL9_9ZZZZ</name>
<keyword evidence="1" id="KW-0472">Membrane</keyword>
<dbReference type="Pfam" id="PF16670">
    <property type="entry name" value="PI-PLC-C1"/>
    <property type="match status" value="1"/>
</dbReference>
<dbReference type="InterPro" id="IPR032075">
    <property type="entry name" value="PI-PLC-C1"/>
</dbReference>
<dbReference type="GO" id="GO:0006629">
    <property type="term" value="P:lipid metabolic process"/>
    <property type="evidence" value="ECO:0007669"/>
    <property type="project" value="InterPro"/>
</dbReference>
<proteinExistence type="predicted"/>
<dbReference type="CDD" id="cd08589">
    <property type="entry name" value="PI-PLCc_SaPLC1_like"/>
    <property type="match status" value="1"/>
</dbReference>